<accession>A0A0S3TG39</accession>
<gene>
    <name evidence="4" type="primary">cps1bG</name>
</gene>
<sequence length="206" mass="23848">MQKTSLYRTFFKRFFDILLSGTALLILSPIFLIVMLLVKINLGSPVIFKQKRPGKDSMVFNMYKFRTMTSYKDQNGNLLPDNLRLTSFGKLLRSTSLDELPELWNIFIGDMSIVGPRPLLEKYLSLDSVEQNRRHEVRPGLTGYAQANGRNSLSWQEKFKMDVHYVDHITFIGDIKIIWKTIVTVLKRDGISSETNETMEEFKGNE</sequence>
<dbReference type="AlphaFoldDB" id="A0A0S3TG39"/>
<keyword evidence="2" id="KW-1133">Transmembrane helix</keyword>
<proteinExistence type="inferred from homology"/>
<reference evidence="4" key="1">
    <citation type="journal article" date="2015" name="Fish Pathol.">
        <title>Structure of Genetic Loci for Capsular Polysaccharide Biosynthesis in Streptococcus parauberis isolated from Japanese flounder.</title>
        <authorList>
            <person name="Tu C."/>
            <person name="Suga K."/>
            <person name="Kanai K."/>
        </authorList>
    </citation>
    <scope>NUCLEOTIDE SEQUENCE</scope>
    <source>
        <strain evidence="4">2007-1</strain>
    </source>
</reference>
<evidence type="ECO:0000256" key="2">
    <source>
        <dbReference type="SAM" id="Phobius"/>
    </source>
</evidence>
<feature type="domain" description="Bacterial sugar transferase" evidence="3">
    <location>
        <begin position="12"/>
        <end position="187"/>
    </location>
</feature>
<dbReference type="Pfam" id="PF02397">
    <property type="entry name" value="Bac_transf"/>
    <property type="match status" value="1"/>
</dbReference>
<dbReference type="PANTHER" id="PTHR30576:SF8">
    <property type="entry name" value="UNDECAPRENYL-PHOSPHATE GALACTOSE PHOSPHOTRANSFERASE"/>
    <property type="match status" value="1"/>
</dbReference>
<evidence type="ECO:0000313" key="4">
    <source>
        <dbReference type="EMBL" id="BAU04072.1"/>
    </source>
</evidence>
<evidence type="ECO:0000256" key="1">
    <source>
        <dbReference type="ARBA" id="ARBA00006464"/>
    </source>
</evidence>
<evidence type="ECO:0000259" key="3">
    <source>
        <dbReference type="Pfam" id="PF02397"/>
    </source>
</evidence>
<keyword evidence="2" id="KW-0472">Membrane</keyword>
<keyword evidence="2" id="KW-0812">Transmembrane</keyword>
<protein>
    <submittedName>
        <fullName evidence="4">UDP-galactose phosphate transferase</fullName>
    </submittedName>
</protein>
<name>A0A0S3TG39_9STRE</name>
<dbReference type="EMBL" id="LC060256">
    <property type="protein sequence ID" value="BAU04072.1"/>
    <property type="molecule type" value="Genomic_DNA"/>
</dbReference>
<dbReference type="GO" id="GO:0016780">
    <property type="term" value="F:phosphotransferase activity, for other substituted phosphate groups"/>
    <property type="evidence" value="ECO:0007669"/>
    <property type="project" value="TreeGrafter"/>
</dbReference>
<dbReference type="PANTHER" id="PTHR30576">
    <property type="entry name" value="COLANIC BIOSYNTHESIS UDP-GLUCOSE LIPID CARRIER TRANSFERASE"/>
    <property type="match status" value="1"/>
</dbReference>
<comment type="similarity">
    <text evidence="1">Belongs to the bacterial sugar transferase family.</text>
</comment>
<feature type="transmembrane region" description="Helical" evidence="2">
    <location>
        <begin position="17"/>
        <end position="42"/>
    </location>
</feature>
<dbReference type="InterPro" id="IPR003362">
    <property type="entry name" value="Bact_transf"/>
</dbReference>
<organism evidence="4">
    <name type="scientific">Streptococcus parauberis</name>
    <dbReference type="NCBI Taxonomy" id="1348"/>
    <lineage>
        <taxon>Bacteria</taxon>
        <taxon>Bacillati</taxon>
        <taxon>Bacillota</taxon>
        <taxon>Bacilli</taxon>
        <taxon>Lactobacillales</taxon>
        <taxon>Streptococcaceae</taxon>
        <taxon>Streptococcus</taxon>
    </lineage>
</organism>
<keyword evidence="4" id="KW-0808">Transferase</keyword>